<name>A0A8S3ZGI5_9EUPU</name>
<dbReference type="InterPro" id="IPR035899">
    <property type="entry name" value="DBL_dom_sf"/>
</dbReference>
<sequence length="67" mass="7592">DSLLSLYKEYADDLPAALSCLRRALAQSSEFRSFLKAVQHSSCQSESLMSLLLTPIYRVPKFLLQLQ</sequence>
<comment type="caution">
    <text evidence="2">The sequence shown here is derived from an EMBL/GenBank/DDBJ whole genome shotgun (WGS) entry which is preliminary data.</text>
</comment>
<evidence type="ECO:0000259" key="1">
    <source>
        <dbReference type="PROSITE" id="PS50010"/>
    </source>
</evidence>
<dbReference type="Proteomes" id="UP000678393">
    <property type="component" value="Unassembled WGS sequence"/>
</dbReference>
<dbReference type="GO" id="GO:0005085">
    <property type="term" value="F:guanyl-nucleotide exchange factor activity"/>
    <property type="evidence" value="ECO:0007669"/>
    <property type="project" value="InterPro"/>
</dbReference>
<dbReference type="SUPFAM" id="SSF48065">
    <property type="entry name" value="DBL homology domain (DH-domain)"/>
    <property type="match status" value="1"/>
</dbReference>
<dbReference type="EMBL" id="CAJHNH020002557">
    <property type="protein sequence ID" value="CAG5127055.1"/>
    <property type="molecule type" value="Genomic_DNA"/>
</dbReference>
<protein>
    <recommendedName>
        <fullName evidence="1">DH domain-containing protein</fullName>
    </recommendedName>
</protein>
<feature type="non-terminal residue" evidence="2">
    <location>
        <position position="1"/>
    </location>
</feature>
<dbReference type="InterPro" id="IPR000219">
    <property type="entry name" value="DH_dom"/>
</dbReference>
<dbReference type="Pfam" id="PF00621">
    <property type="entry name" value="RhoGEF"/>
    <property type="match status" value="1"/>
</dbReference>
<gene>
    <name evidence="2" type="ORF">CUNI_LOCUS12613</name>
</gene>
<keyword evidence="3" id="KW-1185">Reference proteome</keyword>
<proteinExistence type="predicted"/>
<feature type="domain" description="DH" evidence="1">
    <location>
        <begin position="1"/>
        <end position="67"/>
    </location>
</feature>
<organism evidence="2 3">
    <name type="scientific">Candidula unifasciata</name>
    <dbReference type="NCBI Taxonomy" id="100452"/>
    <lineage>
        <taxon>Eukaryota</taxon>
        <taxon>Metazoa</taxon>
        <taxon>Spiralia</taxon>
        <taxon>Lophotrochozoa</taxon>
        <taxon>Mollusca</taxon>
        <taxon>Gastropoda</taxon>
        <taxon>Heterobranchia</taxon>
        <taxon>Euthyneura</taxon>
        <taxon>Panpulmonata</taxon>
        <taxon>Eupulmonata</taxon>
        <taxon>Stylommatophora</taxon>
        <taxon>Helicina</taxon>
        <taxon>Helicoidea</taxon>
        <taxon>Geomitridae</taxon>
        <taxon>Candidula</taxon>
    </lineage>
</organism>
<dbReference type="Gene3D" id="1.20.900.10">
    <property type="entry name" value="Dbl homology (DH) domain"/>
    <property type="match status" value="1"/>
</dbReference>
<accession>A0A8S3ZGI5</accession>
<dbReference type="AlphaFoldDB" id="A0A8S3ZGI5"/>
<dbReference type="PROSITE" id="PS50010">
    <property type="entry name" value="DH_2"/>
    <property type="match status" value="1"/>
</dbReference>
<dbReference type="OrthoDB" id="245697at2759"/>
<evidence type="ECO:0000313" key="2">
    <source>
        <dbReference type="EMBL" id="CAG5127055.1"/>
    </source>
</evidence>
<evidence type="ECO:0000313" key="3">
    <source>
        <dbReference type="Proteomes" id="UP000678393"/>
    </source>
</evidence>
<feature type="non-terminal residue" evidence="2">
    <location>
        <position position="67"/>
    </location>
</feature>
<reference evidence="2" key="1">
    <citation type="submission" date="2021-04" db="EMBL/GenBank/DDBJ databases">
        <authorList>
            <consortium name="Molecular Ecology Group"/>
        </authorList>
    </citation>
    <scope>NUCLEOTIDE SEQUENCE</scope>
</reference>